<dbReference type="InterPro" id="IPR001607">
    <property type="entry name" value="Znf_UBP"/>
</dbReference>
<dbReference type="Gene3D" id="3.30.40.10">
    <property type="entry name" value="Zinc/RING finger domain, C3HC4 (zinc finger)"/>
    <property type="match status" value="1"/>
</dbReference>
<name>A0ABD3P0B5_9STRA</name>
<evidence type="ECO:0000256" key="3">
    <source>
        <dbReference type="SAM" id="MobiDB-lite"/>
    </source>
</evidence>
<reference evidence="5 6" key="1">
    <citation type="submission" date="2024-10" db="EMBL/GenBank/DDBJ databases">
        <title>Updated reference genomes for cyclostephanoid diatoms.</title>
        <authorList>
            <person name="Roberts W.R."/>
            <person name="Alverson A.J."/>
        </authorList>
    </citation>
    <scope>NUCLEOTIDE SEQUENCE [LARGE SCALE GENOMIC DNA]</scope>
    <source>
        <strain evidence="5 6">AJA010-31</strain>
    </source>
</reference>
<dbReference type="Proteomes" id="UP001530400">
    <property type="component" value="Unassembled WGS sequence"/>
</dbReference>
<keyword evidence="1" id="KW-0862">Zinc</keyword>
<dbReference type="PANTHER" id="PTHR24007:SF7">
    <property type="entry name" value="BRCA1-ASSOCIATED PROTEIN"/>
    <property type="match status" value="1"/>
</dbReference>
<evidence type="ECO:0000313" key="6">
    <source>
        <dbReference type="Proteomes" id="UP001530400"/>
    </source>
</evidence>
<evidence type="ECO:0000259" key="4">
    <source>
        <dbReference type="PROSITE" id="PS50271"/>
    </source>
</evidence>
<proteinExistence type="predicted"/>
<feature type="domain" description="UBP-type" evidence="4">
    <location>
        <begin position="214"/>
        <end position="309"/>
    </location>
</feature>
<dbReference type="SUPFAM" id="SSF57850">
    <property type="entry name" value="RING/U-box"/>
    <property type="match status" value="1"/>
</dbReference>
<dbReference type="Pfam" id="PF02148">
    <property type="entry name" value="zf-UBP"/>
    <property type="match status" value="1"/>
</dbReference>
<keyword evidence="1" id="KW-0863">Zinc-finger</keyword>
<dbReference type="PROSITE" id="PS50271">
    <property type="entry name" value="ZF_UBP"/>
    <property type="match status" value="1"/>
</dbReference>
<gene>
    <name evidence="5" type="ORF">ACHAWO_005787</name>
</gene>
<feature type="coiled-coil region" evidence="2">
    <location>
        <begin position="499"/>
        <end position="526"/>
    </location>
</feature>
<keyword evidence="6" id="KW-1185">Reference proteome</keyword>
<dbReference type="AlphaFoldDB" id="A0ABD3P0B5"/>
<organism evidence="5 6">
    <name type="scientific">Cyclotella atomus</name>
    <dbReference type="NCBI Taxonomy" id="382360"/>
    <lineage>
        <taxon>Eukaryota</taxon>
        <taxon>Sar</taxon>
        <taxon>Stramenopiles</taxon>
        <taxon>Ochrophyta</taxon>
        <taxon>Bacillariophyta</taxon>
        <taxon>Coscinodiscophyceae</taxon>
        <taxon>Thalassiosirophycidae</taxon>
        <taxon>Stephanodiscales</taxon>
        <taxon>Stephanodiscaceae</taxon>
        <taxon>Cyclotella</taxon>
    </lineage>
</organism>
<keyword evidence="1" id="KW-0479">Metal-binding</keyword>
<accession>A0ABD3P0B5</accession>
<feature type="region of interest" description="Disordered" evidence="3">
    <location>
        <begin position="351"/>
        <end position="386"/>
    </location>
</feature>
<feature type="compositionally biased region" description="Polar residues" evidence="3">
    <location>
        <begin position="352"/>
        <end position="375"/>
    </location>
</feature>
<dbReference type="GO" id="GO:0008270">
    <property type="term" value="F:zinc ion binding"/>
    <property type="evidence" value="ECO:0007669"/>
    <property type="project" value="UniProtKB-KW"/>
</dbReference>
<evidence type="ECO:0000256" key="1">
    <source>
        <dbReference type="PROSITE-ProRule" id="PRU00502"/>
    </source>
</evidence>
<feature type="region of interest" description="Disordered" evidence="3">
    <location>
        <begin position="537"/>
        <end position="564"/>
    </location>
</feature>
<dbReference type="SMART" id="SM00290">
    <property type="entry name" value="ZnF_UBP"/>
    <property type="match status" value="1"/>
</dbReference>
<evidence type="ECO:0000313" key="5">
    <source>
        <dbReference type="EMBL" id="KAL3781072.1"/>
    </source>
</evidence>
<protein>
    <recommendedName>
        <fullName evidence="4">UBP-type domain-containing protein</fullName>
    </recommendedName>
</protein>
<sequence>MDFRKSIHPCLCDRAIGDGTLSNGLQCATFNEQREAYLHRLSVSAIITSDGSLPADVILFEMGKSTPSHAAARIPEQPTNYLLQYSSLLNHEPASDAPWSVMKAFPVHSVTELESSNAQFTSAIKESDEYVKRSIYEPTLPSCPVCLHRIEPRILGLPELKHQHRCSRWCSSSNSTRNDQSTCANETKLEPWPPPANCVACNVIRQRDSSLEVETMSYISTKSNSAPTDCLKCHKCSMTTTLWVCLTCGVVGCGRYTLKHAADHFTSTGHPYSLELATMRIWDYENGSFVHRRDLLECPVLAAKWGNIAGVTDSLQFSSPLIASSRLTDNESLVAASVDQHLKSDNALVASPRQNGLSPLHQPQPTCRDSLSQNHVPDKLSNPPKKSMMISEEYEALLQSALEDQAMHFEGEISHLRAQLATARMKQSECITENEAREINALRRDSERLRCEVEKLSTALLEIQSEESKSRALSQKLLREQSISKELLEKMRHDIRYEHDTCRQRMDDLELQIEDLTANLRLRTEISQSEELNEAQIFGTVGGSKDSSSGKKKGKKSLRFGRKK</sequence>
<dbReference type="PANTHER" id="PTHR24007">
    <property type="entry name" value="BRCA1-ASSOCIATED PROTEIN"/>
    <property type="match status" value="1"/>
</dbReference>
<feature type="coiled-coil region" evidence="2">
    <location>
        <begin position="432"/>
        <end position="466"/>
    </location>
</feature>
<keyword evidence="2" id="KW-0175">Coiled coil</keyword>
<comment type="caution">
    <text evidence="5">The sequence shown here is derived from an EMBL/GenBank/DDBJ whole genome shotgun (WGS) entry which is preliminary data.</text>
</comment>
<feature type="compositionally biased region" description="Basic residues" evidence="3">
    <location>
        <begin position="550"/>
        <end position="564"/>
    </location>
</feature>
<dbReference type="EMBL" id="JALLPJ020000863">
    <property type="protein sequence ID" value="KAL3781072.1"/>
    <property type="molecule type" value="Genomic_DNA"/>
</dbReference>
<dbReference type="InterPro" id="IPR013083">
    <property type="entry name" value="Znf_RING/FYVE/PHD"/>
</dbReference>
<evidence type="ECO:0000256" key="2">
    <source>
        <dbReference type="SAM" id="Coils"/>
    </source>
</evidence>